<keyword evidence="5" id="KW-0449">Lipoprotein</keyword>
<evidence type="ECO:0000313" key="9">
    <source>
        <dbReference type="Proteomes" id="UP001596378"/>
    </source>
</evidence>
<accession>A0ABW2F315</accession>
<reference evidence="9" key="1">
    <citation type="journal article" date="2019" name="Int. J. Syst. Evol. Microbiol.">
        <title>The Global Catalogue of Microorganisms (GCM) 10K type strain sequencing project: providing services to taxonomists for standard genome sequencing and annotation.</title>
        <authorList>
            <consortium name="The Broad Institute Genomics Platform"/>
            <consortium name="The Broad Institute Genome Sequencing Center for Infectious Disease"/>
            <person name="Wu L."/>
            <person name="Ma J."/>
        </authorList>
    </citation>
    <scope>NUCLEOTIDE SEQUENCE [LARGE SCALE GENOMIC DNA]</scope>
    <source>
        <strain evidence="9">KCTC 12907</strain>
    </source>
</reference>
<dbReference type="PANTHER" id="PTHR43649">
    <property type="entry name" value="ARABINOSE-BINDING PROTEIN-RELATED"/>
    <property type="match status" value="1"/>
</dbReference>
<evidence type="ECO:0000256" key="1">
    <source>
        <dbReference type="ARBA" id="ARBA00022475"/>
    </source>
</evidence>
<dbReference type="PANTHER" id="PTHR43649:SF33">
    <property type="entry name" value="POLYGALACTURONAN_RHAMNOGALACTURONAN-BINDING PROTEIN YTCQ"/>
    <property type="match status" value="1"/>
</dbReference>
<name>A0ABW2F315_9BACL</name>
<dbReference type="EMBL" id="JBHTAI010000002">
    <property type="protein sequence ID" value="MFC7147603.1"/>
    <property type="molecule type" value="Genomic_DNA"/>
</dbReference>
<evidence type="ECO:0000313" key="8">
    <source>
        <dbReference type="EMBL" id="MFC7147603.1"/>
    </source>
</evidence>
<organism evidence="8 9">
    <name type="scientific">Cohnella cellulosilytica</name>
    <dbReference type="NCBI Taxonomy" id="986710"/>
    <lineage>
        <taxon>Bacteria</taxon>
        <taxon>Bacillati</taxon>
        <taxon>Bacillota</taxon>
        <taxon>Bacilli</taxon>
        <taxon>Bacillales</taxon>
        <taxon>Paenibacillaceae</taxon>
        <taxon>Cohnella</taxon>
    </lineage>
</organism>
<dbReference type="InterPro" id="IPR050490">
    <property type="entry name" value="Bact_solute-bd_prot1"/>
</dbReference>
<evidence type="ECO:0000256" key="3">
    <source>
        <dbReference type="ARBA" id="ARBA00023136"/>
    </source>
</evidence>
<keyword evidence="1" id="KW-1003">Cell membrane</keyword>
<keyword evidence="2 7" id="KW-0732">Signal</keyword>
<protein>
    <submittedName>
        <fullName evidence="8">Extracellular solute-binding protein</fullName>
    </submittedName>
</protein>
<comment type="caution">
    <text evidence="8">The sequence shown here is derived from an EMBL/GenBank/DDBJ whole genome shotgun (WGS) entry which is preliminary data.</text>
</comment>
<dbReference type="Pfam" id="PF13416">
    <property type="entry name" value="SBP_bac_8"/>
    <property type="match status" value="1"/>
</dbReference>
<dbReference type="SUPFAM" id="SSF53850">
    <property type="entry name" value="Periplasmic binding protein-like II"/>
    <property type="match status" value="1"/>
</dbReference>
<keyword evidence="4" id="KW-0564">Palmitate</keyword>
<feature type="region of interest" description="Disordered" evidence="6">
    <location>
        <begin position="26"/>
        <end position="52"/>
    </location>
</feature>
<evidence type="ECO:0000256" key="5">
    <source>
        <dbReference type="ARBA" id="ARBA00023288"/>
    </source>
</evidence>
<evidence type="ECO:0000256" key="4">
    <source>
        <dbReference type="ARBA" id="ARBA00023139"/>
    </source>
</evidence>
<evidence type="ECO:0000256" key="7">
    <source>
        <dbReference type="SAM" id="SignalP"/>
    </source>
</evidence>
<sequence length="527" mass="58896">MRKSLAIMLATFLAAAVMAGCSGNASNKASGGSEAKTQTASPEAGGTTGSVEVVDDGTEKLTLTFMPESWSGGKWREDHPTIKYLNEKFNVDLKIMWTDGPTYKDKLNVMAASGSLPDLYRVTSDNFGKWQDEEVFLDLAPYLDQYPNLANAFPEEQWKMLSPQGKIYGIPLWEIENRDSYQVRADWIRNAGLPMPSEETFNVDEFYAIMKAFALDDPDKNGKKDTIGFATDNTLGSNTAQLRAAFGLANGWKLEDGQLLPQFVQSKEQKDFLSYLRKMYEEGIMDKDFLSRTGANTYELFQAGKSGIWTHHPLGLRTDTEKLRGIDPSAELIQLAPPIGPTGLRGNPTGLTGANKVVVNGTIDPKKQQRILKILDWWVTDEGTDIMKSGIEGIHYTKEADGTYKATDLVETDLPRIMNNWFFKRADPNLGTFRWTEPEIADFDNTFNANNAKYPWKPESGGLEIYSETYNQKWNDLSTKFTEAQLKIVIGQEPVDSIDKAIEEWKAGGGDRIIQEMNDAYAKLQGK</sequence>
<feature type="signal peptide" evidence="7">
    <location>
        <begin position="1"/>
        <end position="19"/>
    </location>
</feature>
<dbReference type="Gene3D" id="3.40.190.10">
    <property type="entry name" value="Periplasmic binding protein-like II"/>
    <property type="match status" value="2"/>
</dbReference>
<dbReference type="RefSeq" id="WP_378048367.1">
    <property type="nucleotide sequence ID" value="NZ_JBHMDN010000016.1"/>
</dbReference>
<keyword evidence="3" id="KW-0472">Membrane</keyword>
<keyword evidence="9" id="KW-1185">Reference proteome</keyword>
<dbReference type="PROSITE" id="PS51257">
    <property type="entry name" value="PROKAR_LIPOPROTEIN"/>
    <property type="match status" value="1"/>
</dbReference>
<evidence type="ECO:0000256" key="6">
    <source>
        <dbReference type="SAM" id="MobiDB-lite"/>
    </source>
</evidence>
<feature type="chain" id="PRO_5046478941" evidence="7">
    <location>
        <begin position="20"/>
        <end position="527"/>
    </location>
</feature>
<dbReference type="Proteomes" id="UP001596378">
    <property type="component" value="Unassembled WGS sequence"/>
</dbReference>
<gene>
    <name evidence="8" type="ORF">ACFQMJ_03555</name>
</gene>
<proteinExistence type="predicted"/>
<feature type="compositionally biased region" description="Low complexity" evidence="6">
    <location>
        <begin position="26"/>
        <end position="36"/>
    </location>
</feature>
<dbReference type="InterPro" id="IPR006059">
    <property type="entry name" value="SBP"/>
</dbReference>
<evidence type="ECO:0000256" key="2">
    <source>
        <dbReference type="ARBA" id="ARBA00022729"/>
    </source>
</evidence>